<name>A0A0P7H964_9EURY</name>
<keyword evidence="2" id="KW-1185">Reference proteome</keyword>
<evidence type="ECO:0000313" key="2">
    <source>
        <dbReference type="Proteomes" id="UP000050535"/>
    </source>
</evidence>
<dbReference type="OrthoDB" id="269319at2157"/>
<sequence length="179" mass="18477">MKRRTLLTGVGSLAATSAVAVGTGAFTSVSADRAVAVEVADDSSAFLMFDPGLRSSTNDAFASYEDGQLILDFDKTEVGGEGVNHDSVSQFDQVFKLVNRGTQAVNIWFEHDLPGVTFYRFDPDSNSLDGPSNAKIGLAAGGHMKIGVEVDTTASGAGAGDVDSLSGTVTIHASAESPT</sequence>
<dbReference type="InterPro" id="IPR009482">
    <property type="entry name" value="DUF1102"/>
</dbReference>
<evidence type="ECO:0008006" key="3">
    <source>
        <dbReference type="Google" id="ProtNLM"/>
    </source>
</evidence>
<dbReference type="Proteomes" id="UP000050535">
    <property type="component" value="Unassembled WGS sequence"/>
</dbReference>
<evidence type="ECO:0000313" key="1">
    <source>
        <dbReference type="EMBL" id="KPN30039.1"/>
    </source>
</evidence>
<accession>A0A0P7H964</accession>
<dbReference type="AlphaFoldDB" id="A0A0P7H964"/>
<dbReference type="RefSeq" id="WP_054583151.1">
    <property type="nucleotide sequence ID" value="NZ_LGUC01000001.1"/>
</dbReference>
<dbReference type="Pfam" id="PF06510">
    <property type="entry name" value="DUF1102"/>
    <property type="match status" value="1"/>
</dbReference>
<dbReference type="EMBL" id="LGUC01000001">
    <property type="protein sequence ID" value="KPN30039.1"/>
    <property type="molecule type" value="Genomic_DNA"/>
</dbReference>
<reference evidence="2" key="1">
    <citation type="submission" date="2013-11" db="EMBL/GenBank/DDBJ databases">
        <authorList>
            <person name="Hoang H.T."/>
            <person name="Killian M.L."/>
            <person name="Madson D.M."/>
            <person name="Arruda P.H.E."/>
            <person name="Sun D."/>
            <person name="Schwartz K.J."/>
            <person name="Yoon K."/>
        </authorList>
    </citation>
    <scope>NUCLEOTIDE SEQUENCE [LARGE SCALE GENOMIC DNA]</scope>
    <source>
        <strain evidence="2">CDK2</strain>
    </source>
</reference>
<proteinExistence type="predicted"/>
<gene>
    <name evidence="1" type="ORF">SY89_00761</name>
</gene>
<comment type="caution">
    <text evidence="1">The sequence shown here is derived from an EMBL/GenBank/DDBJ whole genome shotgun (WGS) entry which is preliminary data.</text>
</comment>
<protein>
    <recommendedName>
        <fullName evidence="3">DUF1102 domain-containing protein</fullName>
    </recommendedName>
</protein>
<organism evidence="1 2">
    <name type="scientific">Halolamina pelagica</name>
    <dbReference type="NCBI Taxonomy" id="699431"/>
    <lineage>
        <taxon>Archaea</taxon>
        <taxon>Methanobacteriati</taxon>
        <taxon>Methanobacteriota</taxon>
        <taxon>Stenosarchaea group</taxon>
        <taxon>Halobacteria</taxon>
        <taxon>Halobacteriales</taxon>
        <taxon>Haloferacaceae</taxon>
    </lineage>
</organism>